<dbReference type="EMBL" id="GACK01004433">
    <property type="protein sequence ID" value="JAA60601.1"/>
    <property type="molecule type" value="mRNA"/>
</dbReference>
<protein>
    <submittedName>
        <fullName evidence="3">Putative group i salivary lipocalin</fullName>
    </submittedName>
</protein>
<dbReference type="AlphaFoldDB" id="L7M8K4"/>
<feature type="chain" id="PRO_5003981729" evidence="2">
    <location>
        <begin position="24"/>
        <end position="228"/>
    </location>
</feature>
<evidence type="ECO:0000256" key="2">
    <source>
        <dbReference type="SAM" id="SignalP"/>
    </source>
</evidence>
<sequence>MLKITVLALVLSAAGTLCNVAEAKVPKALTSTPATTGQHLLKEFWSIYKKVWTANSTVPIYGCEWEEPDNMTETGLQIKTHFDTVNSFTLNWTFTQNNTMKSELPEGEFRRSMVYRNWTCAVFKDEFWRKTPLEDTTTKKPAKKPKKKGKKEKKKKGKKGKKEKGEKLTFSGVQYRMVFDDTKKGHVPDDCRQEYRNVIGTATNYRIYKNACRKALAQHDPKRHTPDF</sequence>
<evidence type="ECO:0000256" key="1">
    <source>
        <dbReference type="SAM" id="MobiDB-lite"/>
    </source>
</evidence>
<reference evidence="3" key="1">
    <citation type="submission" date="2012-11" db="EMBL/GenBank/DDBJ databases">
        <authorList>
            <person name="Lucero-Rivera Y.E."/>
            <person name="Tovar-Ramirez D."/>
        </authorList>
    </citation>
    <scope>NUCLEOTIDE SEQUENCE</scope>
    <source>
        <tissue evidence="3">Salivary gland</tissue>
    </source>
</reference>
<proteinExistence type="evidence at transcript level"/>
<feature type="region of interest" description="Disordered" evidence="1">
    <location>
        <begin position="135"/>
        <end position="166"/>
    </location>
</feature>
<name>L7M8K4_RHIPC</name>
<feature type="compositionally biased region" description="Basic residues" evidence="1">
    <location>
        <begin position="140"/>
        <end position="162"/>
    </location>
</feature>
<feature type="signal peptide" evidence="2">
    <location>
        <begin position="1"/>
        <end position="23"/>
    </location>
</feature>
<accession>L7M8K4</accession>
<organism evidence="3">
    <name type="scientific">Rhipicephalus pulchellus</name>
    <name type="common">Yellow backed tick</name>
    <name type="synonym">Dermacentor pulchellus</name>
    <dbReference type="NCBI Taxonomy" id="72859"/>
    <lineage>
        <taxon>Eukaryota</taxon>
        <taxon>Metazoa</taxon>
        <taxon>Ecdysozoa</taxon>
        <taxon>Arthropoda</taxon>
        <taxon>Chelicerata</taxon>
        <taxon>Arachnida</taxon>
        <taxon>Acari</taxon>
        <taxon>Parasitiformes</taxon>
        <taxon>Ixodida</taxon>
        <taxon>Ixodoidea</taxon>
        <taxon>Ixodidae</taxon>
        <taxon>Rhipicephalinae</taxon>
        <taxon>Rhipicephalus</taxon>
        <taxon>Rhipicephalus</taxon>
    </lineage>
</organism>
<keyword evidence="2" id="KW-0732">Signal</keyword>
<evidence type="ECO:0000313" key="3">
    <source>
        <dbReference type="EMBL" id="JAA60601.1"/>
    </source>
</evidence>
<reference evidence="3" key="2">
    <citation type="journal article" date="2015" name="J. Proteomics">
        <title>Sexual differences in the sialomes of the zebra tick, Rhipicephalus pulchellus.</title>
        <authorList>
            <person name="Tan A.W."/>
            <person name="Francischetti I.M."/>
            <person name="Slovak M."/>
            <person name="Kini R.M."/>
            <person name="Ribeiro J.M."/>
        </authorList>
    </citation>
    <scope>NUCLEOTIDE SEQUENCE</scope>
    <source>
        <tissue evidence="3">Salivary gland</tissue>
    </source>
</reference>